<dbReference type="RefSeq" id="WP_006719767.1">
    <property type="nucleotide sequence ID" value="NZ_CP085935.1"/>
</dbReference>
<name>B6G827_9ACTN</name>
<feature type="transmembrane region" description="Helical" evidence="2">
    <location>
        <begin position="101"/>
        <end position="123"/>
    </location>
</feature>
<organism evidence="3 4">
    <name type="scientific">Collinsella stercoris DSM 13279</name>
    <dbReference type="NCBI Taxonomy" id="445975"/>
    <lineage>
        <taxon>Bacteria</taxon>
        <taxon>Bacillati</taxon>
        <taxon>Actinomycetota</taxon>
        <taxon>Coriobacteriia</taxon>
        <taxon>Coriobacteriales</taxon>
        <taxon>Coriobacteriaceae</taxon>
        <taxon>Collinsella</taxon>
    </lineage>
</organism>
<feature type="transmembrane region" description="Helical" evidence="2">
    <location>
        <begin position="76"/>
        <end position="95"/>
    </location>
</feature>
<dbReference type="GeneID" id="98002598"/>
<comment type="caution">
    <text evidence="3">The sequence shown here is derived from an EMBL/GenBank/DDBJ whole genome shotgun (WGS) entry which is preliminary data.</text>
</comment>
<dbReference type="eggNOG" id="ENOG5032CY0">
    <property type="taxonomic scope" value="Bacteria"/>
</dbReference>
<feature type="compositionally biased region" description="Basic residues" evidence="1">
    <location>
        <begin position="1"/>
        <end position="12"/>
    </location>
</feature>
<evidence type="ECO:0000313" key="4">
    <source>
        <dbReference type="Proteomes" id="UP000003560"/>
    </source>
</evidence>
<evidence type="ECO:0000256" key="1">
    <source>
        <dbReference type="SAM" id="MobiDB-lite"/>
    </source>
</evidence>
<reference evidence="3 4" key="1">
    <citation type="submission" date="2008-10" db="EMBL/GenBank/DDBJ databases">
        <title>Draft genome sequence of Collinsella stercoris (DSM 13279).</title>
        <authorList>
            <person name="Sudarsanam P."/>
            <person name="Ley R."/>
            <person name="Guruge J."/>
            <person name="Turnbaugh P.J."/>
            <person name="Mahowald M."/>
            <person name="Liep D."/>
            <person name="Gordon J."/>
        </authorList>
    </citation>
    <scope>NUCLEOTIDE SEQUENCE [LARGE SCALE GENOMIC DNA]</scope>
    <source>
        <strain evidence="3 4">DSM 13279</strain>
    </source>
</reference>
<proteinExistence type="predicted"/>
<protein>
    <submittedName>
        <fullName evidence="3">Uncharacterized protein</fullName>
    </submittedName>
</protein>
<dbReference type="Proteomes" id="UP000003560">
    <property type="component" value="Unassembled WGS sequence"/>
</dbReference>
<sequence length="208" mass="23067">MKKKEQVKRSRAKAQAQAGRSKVDGAAGNGSRDAHSKGPSVQAASSRKRQGPGTDAFKREQSVKTAKWNRFMLIRYLDAGLFFIGLYWALMLLAFQPGIAMVVPVLEIVIALAVMVEVFTTLSSETEYLVWSHRVLVASCALSAVTLAATVLVGEQLFFPFLSSKMVGAMFCVALIAVKLIIIHRIVLVRDRRDKRYALYQKVLKYNS</sequence>
<evidence type="ECO:0000256" key="2">
    <source>
        <dbReference type="SAM" id="Phobius"/>
    </source>
</evidence>
<accession>B6G827</accession>
<dbReference type="HOGENOM" id="CLU_114451_1_0_11"/>
<gene>
    <name evidence="3" type="ORF">COLSTE_00217</name>
</gene>
<reference evidence="3 4" key="2">
    <citation type="submission" date="2008-10" db="EMBL/GenBank/DDBJ databases">
        <authorList>
            <person name="Fulton L."/>
            <person name="Clifton S."/>
            <person name="Fulton B."/>
            <person name="Xu J."/>
            <person name="Minx P."/>
            <person name="Pepin K.H."/>
            <person name="Johnson M."/>
            <person name="Thiruvilangam P."/>
            <person name="Bhonagiri V."/>
            <person name="Nash W.E."/>
            <person name="Mardis E.R."/>
            <person name="Wilson R.K."/>
        </authorList>
    </citation>
    <scope>NUCLEOTIDE SEQUENCE [LARGE SCALE GENOMIC DNA]</scope>
    <source>
        <strain evidence="3 4">DSM 13279</strain>
    </source>
</reference>
<keyword evidence="2" id="KW-0812">Transmembrane</keyword>
<keyword evidence="2" id="KW-0472">Membrane</keyword>
<dbReference type="OrthoDB" id="3183957at2"/>
<dbReference type="EMBL" id="ABXJ01000013">
    <property type="protein sequence ID" value="EEA91540.1"/>
    <property type="molecule type" value="Genomic_DNA"/>
</dbReference>
<dbReference type="AlphaFoldDB" id="B6G827"/>
<keyword evidence="2" id="KW-1133">Transmembrane helix</keyword>
<evidence type="ECO:0000313" key="3">
    <source>
        <dbReference type="EMBL" id="EEA91540.1"/>
    </source>
</evidence>
<feature type="transmembrane region" description="Helical" evidence="2">
    <location>
        <begin position="166"/>
        <end position="188"/>
    </location>
</feature>
<feature type="transmembrane region" description="Helical" evidence="2">
    <location>
        <begin position="135"/>
        <end position="154"/>
    </location>
</feature>
<dbReference type="STRING" id="445975.COLSTE_00217"/>
<keyword evidence="4" id="KW-1185">Reference proteome</keyword>
<feature type="region of interest" description="Disordered" evidence="1">
    <location>
        <begin position="1"/>
        <end position="59"/>
    </location>
</feature>